<dbReference type="OrthoDB" id="9785812at2"/>
<organism evidence="7 8">
    <name type="scientific">Oceanicoccus sagamiensis</name>
    <dbReference type="NCBI Taxonomy" id="716816"/>
    <lineage>
        <taxon>Bacteria</taxon>
        <taxon>Pseudomonadati</taxon>
        <taxon>Pseudomonadota</taxon>
        <taxon>Gammaproteobacteria</taxon>
        <taxon>Cellvibrionales</taxon>
        <taxon>Spongiibacteraceae</taxon>
        <taxon>Oceanicoccus</taxon>
    </lineage>
</organism>
<dbReference type="CDD" id="cd05286">
    <property type="entry name" value="QOR2"/>
    <property type="match status" value="1"/>
</dbReference>
<dbReference type="SUPFAM" id="SSF51735">
    <property type="entry name" value="NAD(P)-binding Rossmann-fold domains"/>
    <property type="match status" value="1"/>
</dbReference>
<evidence type="ECO:0000259" key="6">
    <source>
        <dbReference type="SMART" id="SM00829"/>
    </source>
</evidence>
<dbReference type="EMBL" id="CP019343">
    <property type="protein sequence ID" value="ARN74481.1"/>
    <property type="molecule type" value="Genomic_DNA"/>
</dbReference>
<comment type="similarity">
    <text evidence="1">Belongs to the zinc-containing alcohol dehydrogenase family. Quinone oxidoreductase subfamily.</text>
</comment>
<dbReference type="GO" id="GO:0003960">
    <property type="term" value="F:quinone reductase (NADPH) activity"/>
    <property type="evidence" value="ECO:0007669"/>
    <property type="project" value="UniProtKB-EC"/>
</dbReference>
<name>A0A1X9NBE0_9GAMM</name>
<dbReference type="KEGG" id="osg:BST96_10345"/>
<evidence type="ECO:0000256" key="3">
    <source>
        <dbReference type="ARBA" id="ARBA00023002"/>
    </source>
</evidence>
<dbReference type="PROSITE" id="PS01162">
    <property type="entry name" value="QOR_ZETA_CRYSTAL"/>
    <property type="match status" value="1"/>
</dbReference>
<dbReference type="InterPro" id="IPR002364">
    <property type="entry name" value="Quin_OxRdtase/zeta-crystal_CS"/>
</dbReference>
<dbReference type="Gene3D" id="3.40.50.720">
    <property type="entry name" value="NAD(P)-binding Rossmann-like Domain"/>
    <property type="match status" value="1"/>
</dbReference>
<dbReference type="GO" id="GO:0005829">
    <property type="term" value="C:cytosol"/>
    <property type="evidence" value="ECO:0007669"/>
    <property type="project" value="TreeGrafter"/>
</dbReference>
<dbReference type="PANTHER" id="PTHR48106">
    <property type="entry name" value="QUINONE OXIDOREDUCTASE PIG3-RELATED"/>
    <property type="match status" value="1"/>
</dbReference>
<dbReference type="FunFam" id="3.40.50.720:FF:000053">
    <property type="entry name" value="Quinone oxidoreductase 1"/>
    <property type="match status" value="1"/>
</dbReference>
<dbReference type="STRING" id="716816.BST96_10345"/>
<dbReference type="InterPro" id="IPR047618">
    <property type="entry name" value="QOR-like"/>
</dbReference>
<evidence type="ECO:0000256" key="5">
    <source>
        <dbReference type="ARBA" id="ARBA00048980"/>
    </source>
</evidence>
<comment type="catalytic activity">
    <reaction evidence="5">
        <text>2 a quinone + NADPH + H(+) = 2 a 1,4-benzosemiquinone + NADP(+)</text>
        <dbReference type="Rhea" id="RHEA:14269"/>
        <dbReference type="ChEBI" id="CHEBI:15378"/>
        <dbReference type="ChEBI" id="CHEBI:57783"/>
        <dbReference type="ChEBI" id="CHEBI:58349"/>
        <dbReference type="ChEBI" id="CHEBI:132124"/>
        <dbReference type="ChEBI" id="CHEBI:134225"/>
        <dbReference type="EC" id="1.6.5.5"/>
    </reaction>
</comment>
<keyword evidence="2" id="KW-0521">NADP</keyword>
<dbReference type="InterPro" id="IPR013154">
    <property type="entry name" value="ADH-like_N"/>
</dbReference>
<dbReference type="GO" id="GO:0035925">
    <property type="term" value="F:mRNA 3'-UTR AU-rich region binding"/>
    <property type="evidence" value="ECO:0007669"/>
    <property type="project" value="TreeGrafter"/>
</dbReference>
<evidence type="ECO:0000313" key="8">
    <source>
        <dbReference type="Proteomes" id="UP000193450"/>
    </source>
</evidence>
<evidence type="ECO:0000256" key="4">
    <source>
        <dbReference type="ARBA" id="ARBA00038919"/>
    </source>
</evidence>
<dbReference type="InterPro" id="IPR020843">
    <property type="entry name" value="ER"/>
</dbReference>
<dbReference type="InterPro" id="IPR013149">
    <property type="entry name" value="ADH-like_C"/>
</dbReference>
<proteinExistence type="inferred from homology"/>
<evidence type="ECO:0000313" key="7">
    <source>
        <dbReference type="EMBL" id="ARN74481.1"/>
    </source>
</evidence>
<dbReference type="GO" id="GO:0070402">
    <property type="term" value="F:NADPH binding"/>
    <property type="evidence" value="ECO:0007669"/>
    <property type="project" value="TreeGrafter"/>
</dbReference>
<accession>A0A1X9NBE0</accession>
<reference evidence="7 8" key="1">
    <citation type="submission" date="2016-11" db="EMBL/GenBank/DDBJ databases">
        <title>Trade-off between light-utilization and light-protection in marine flavobacteria.</title>
        <authorList>
            <person name="Kumagai Y."/>
        </authorList>
    </citation>
    <scope>NUCLEOTIDE SEQUENCE [LARGE SCALE GENOMIC DNA]</scope>
    <source>
        <strain evidence="7 8">NBRC 107125</strain>
    </source>
</reference>
<dbReference type="EC" id="1.6.5.5" evidence="4"/>
<gene>
    <name evidence="7" type="ORF">BST96_10345</name>
</gene>
<dbReference type="AlphaFoldDB" id="A0A1X9NBE0"/>
<dbReference type="PANTHER" id="PTHR48106:SF13">
    <property type="entry name" value="QUINONE OXIDOREDUCTASE-RELATED"/>
    <property type="match status" value="1"/>
</dbReference>
<dbReference type="RefSeq" id="WP_085758627.1">
    <property type="nucleotide sequence ID" value="NZ_CP019343.1"/>
</dbReference>
<dbReference type="Gene3D" id="3.90.180.10">
    <property type="entry name" value="Medium-chain alcohol dehydrogenases, catalytic domain"/>
    <property type="match status" value="1"/>
</dbReference>
<evidence type="ECO:0000256" key="1">
    <source>
        <dbReference type="ARBA" id="ARBA00010371"/>
    </source>
</evidence>
<dbReference type="GO" id="GO:0008270">
    <property type="term" value="F:zinc ion binding"/>
    <property type="evidence" value="ECO:0007669"/>
    <property type="project" value="InterPro"/>
</dbReference>
<sequence>MKAIQVHTFGGPEQLVYSDTVTTPEPGATQVLIQNSYAGLNFKDTLTRSGAYHGGNPDLPFIPGIEASGVITAVGDKVSQFAVGDRVAYMTGTMSTKENNCYAQYTAFDAGSNIVKIPDEISMEQACACMVQGLTGHYLTTDAYRVKTGDWVLIHGAGGGLGMMLTQLCKRAGATVIGTCGSVSKAKQALENGCDFAIDYSAEDFVAQVKSLTKNRGVNAVYDGIGKTTFLPGLDTLAKRGTMVLFGNACGEHPDPIAPTLLAQKGSLSLIRPALYDYLLSQQEMQIRATDLFGFIQEGSLNIPVSAYYPLDQAAQAHRDLEQRSVIGKALFSIDDGSTC</sequence>
<dbReference type="SUPFAM" id="SSF50129">
    <property type="entry name" value="GroES-like"/>
    <property type="match status" value="1"/>
</dbReference>
<keyword evidence="8" id="KW-1185">Reference proteome</keyword>
<evidence type="ECO:0000256" key="2">
    <source>
        <dbReference type="ARBA" id="ARBA00022857"/>
    </source>
</evidence>
<protein>
    <recommendedName>
        <fullName evidence="4">NADPH:quinone reductase</fullName>
        <ecNumber evidence="4">1.6.5.5</ecNumber>
    </recommendedName>
</protein>
<dbReference type="Pfam" id="PF00107">
    <property type="entry name" value="ADH_zinc_N"/>
    <property type="match status" value="1"/>
</dbReference>
<feature type="domain" description="Enoyl reductase (ER)" evidence="6">
    <location>
        <begin position="10"/>
        <end position="332"/>
    </location>
</feature>
<dbReference type="InterPro" id="IPR011032">
    <property type="entry name" value="GroES-like_sf"/>
</dbReference>
<dbReference type="SMART" id="SM00829">
    <property type="entry name" value="PKS_ER"/>
    <property type="match status" value="1"/>
</dbReference>
<keyword evidence="3" id="KW-0560">Oxidoreductase</keyword>
<dbReference type="Proteomes" id="UP000193450">
    <property type="component" value="Chromosome"/>
</dbReference>
<dbReference type="InterPro" id="IPR036291">
    <property type="entry name" value="NAD(P)-bd_dom_sf"/>
</dbReference>
<dbReference type="Pfam" id="PF08240">
    <property type="entry name" value="ADH_N"/>
    <property type="match status" value="1"/>
</dbReference>